<gene>
    <name evidence="2" type="primary">107361808</name>
</gene>
<reference evidence="2" key="2">
    <citation type="submission" date="2015-06" db="UniProtKB">
        <authorList>
            <consortium name="EnsemblMetazoa"/>
        </authorList>
    </citation>
    <scope>IDENTIFICATION</scope>
</reference>
<proteinExistence type="predicted"/>
<feature type="domain" description="F-box" evidence="1">
    <location>
        <begin position="3"/>
        <end position="39"/>
    </location>
</feature>
<name>T1K8R5_TETUR</name>
<evidence type="ECO:0000313" key="2">
    <source>
        <dbReference type="EnsemblMetazoa" id="tetur07g02290.1"/>
    </source>
</evidence>
<dbReference type="EnsemblMetazoa" id="tetur07g02290.1">
    <property type="protein sequence ID" value="tetur07g02290.1"/>
    <property type="gene ID" value="tetur07g02290"/>
</dbReference>
<accession>T1K8R5</accession>
<sequence length="389" mass="45957">MLINELPDDCLLSIFDYMNDLGDLINCYKVCIKWSHLVAERTKKVKYFMEYRYDHRLEHGRDVPDYSFDCVYYEDEDPIDVTCLSTLFTNLIIAELSWGLTRKGEFEDIVTFVSNQKSLKGLINTSGESIEKYCDELEMLSCNSYELIAIRNGSSIKQLYFGVDSIDAFKPDLSYFPNLERLHIDIKAPDKHYDGPVLEKLKILESQFFCLPNTSICYVFQFMDLCPNLQSAHIFMNTFGLFVDETLKHECLQDLVVHIFGDEGFNWNNLKRLFMKYPNLKHLSLSSNWNITDEYIEQLVHILPNLVLLNFSGCLWVTQRAADYVQDYCKRHGRSIKFYFKGNVHEMESDWPQLSTKHERISRGFNFMKHCFFKEFYRLPHFLIPIHYE</sequence>
<dbReference type="InterPro" id="IPR032675">
    <property type="entry name" value="LRR_dom_sf"/>
</dbReference>
<dbReference type="Gene3D" id="3.80.10.10">
    <property type="entry name" value="Ribonuclease Inhibitor"/>
    <property type="match status" value="1"/>
</dbReference>
<dbReference type="SUPFAM" id="SSF52047">
    <property type="entry name" value="RNI-like"/>
    <property type="match status" value="1"/>
</dbReference>
<dbReference type="Pfam" id="PF12937">
    <property type="entry name" value="F-box-like"/>
    <property type="match status" value="1"/>
</dbReference>
<dbReference type="InterPro" id="IPR001810">
    <property type="entry name" value="F-box_dom"/>
</dbReference>
<protein>
    <recommendedName>
        <fullName evidence="1">F-box domain-containing protein</fullName>
    </recommendedName>
</protein>
<dbReference type="Gene3D" id="1.20.1280.50">
    <property type="match status" value="1"/>
</dbReference>
<dbReference type="SUPFAM" id="SSF81383">
    <property type="entry name" value="F-box domain"/>
    <property type="match status" value="1"/>
</dbReference>
<dbReference type="HOGENOM" id="CLU_029073_1_0_1"/>
<dbReference type="InterPro" id="IPR036047">
    <property type="entry name" value="F-box-like_dom_sf"/>
</dbReference>
<keyword evidence="3" id="KW-1185">Reference proteome</keyword>
<reference evidence="3" key="1">
    <citation type="submission" date="2011-08" db="EMBL/GenBank/DDBJ databases">
        <authorList>
            <person name="Rombauts S."/>
        </authorList>
    </citation>
    <scope>NUCLEOTIDE SEQUENCE</scope>
    <source>
        <strain evidence="3">London</strain>
    </source>
</reference>
<dbReference type="Proteomes" id="UP000015104">
    <property type="component" value="Unassembled WGS sequence"/>
</dbReference>
<organism evidence="2 3">
    <name type="scientific">Tetranychus urticae</name>
    <name type="common">Two-spotted spider mite</name>
    <dbReference type="NCBI Taxonomy" id="32264"/>
    <lineage>
        <taxon>Eukaryota</taxon>
        <taxon>Metazoa</taxon>
        <taxon>Ecdysozoa</taxon>
        <taxon>Arthropoda</taxon>
        <taxon>Chelicerata</taxon>
        <taxon>Arachnida</taxon>
        <taxon>Acari</taxon>
        <taxon>Acariformes</taxon>
        <taxon>Trombidiformes</taxon>
        <taxon>Prostigmata</taxon>
        <taxon>Eleutherengona</taxon>
        <taxon>Raphignathae</taxon>
        <taxon>Tetranychoidea</taxon>
        <taxon>Tetranychidae</taxon>
        <taxon>Tetranychus</taxon>
    </lineage>
</organism>
<dbReference type="EMBL" id="CAEY01001880">
    <property type="status" value="NOT_ANNOTATED_CDS"/>
    <property type="molecule type" value="Genomic_DNA"/>
</dbReference>
<evidence type="ECO:0000313" key="3">
    <source>
        <dbReference type="Proteomes" id="UP000015104"/>
    </source>
</evidence>
<dbReference type="AlphaFoldDB" id="T1K8R5"/>
<evidence type="ECO:0000259" key="1">
    <source>
        <dbReference type="Pfam" id="PF12937"/>
    </source>
</evidence>